<dbReference type="InterPro" id="IPR051407">
    <property type="entry name" value="Bact_OM_lipoprot/Surf_antigen"/>
</dbReference>
<name>A0A3P2A7S7_9NEIS</name>
<evidence type="ECO:0000313" key="7">
    <source>
        <dbReference type="EMBL" id="RRD90988.1"/>
    </source>
</evidence>
<evidence type="ECO:0000256" key="6">
    <source>
        <dbReference type="SAM" id="SignalP"/>
    </source>
</evidence>
<dbReference type="RefSeq" id="WP_124794223.1">
    <property type="nucleotide sequence ID" value="NZ_RQYC01000003.1"/>
</dbReference>
<keyword evidence="8" id="KW-1185">Reference proteome</keyword>
<organism evidence="7 8">
    <name type="scientific">Conchiformibius steedae</name>
    <dbReference type="NCBI Taxonomy" id="153493"/>
    <lineage>
        <taxon>Bacteria</taxon>
        <taxon>Pseudomonadati</taxon>
        <taxon>Pseudomonadota</taxon>
        <taxon>Betaproteobacteria</taxon>
        <taxon>Neisseriales</taxon>
        <taxon>Neisseriaceae</taxon>
        <taxon>Conchiformibius</taxon>
    </lineage>
</organism>
<evidence type="ECO:0000256" key="3">
    <source>
        <dbReference type="ARBA" id="ARBA00023136"/>
    </source>
</evidence>
<accession>A0A3P2A7S7</accession>
<feature type="signal peptide" evidence="6">
    <location>
        <begin position="1"/>
        <end position="22"/>
    </location>
</feature>
<feature type="chain" id="PRO_5018044064" evidence="6">
    <location>
        <begin position="23"/>
        <end position="154"/>
    </location>
</feature>
<evidence type="ECO:0000313" key="8">
    <source>
        <dbReference type="Proteomes" id="UP000269923"/>
    </source>
</evidence>
<evidence type="ECO:0000256" key="4">
    <source>
        <dbReference type="ARBA" id="ARBA00023139"/>
    </source>
</evidence>
<keyword evidence="2 6" id="KW-0732">Signal</keyword>
<evidence type="ECO:0000256" key="2">
    <source>
        <dbReference type="ARBA" id="ARBA00022729"/>
    </source>
</evidence>
<evidence type="ECO:0000256" key="1">
    <source>
        <dbReference type="ARBA" id="ARBA00004459"/>
    </source>
</evidence>
<dbReference type="Proteomes" id="UP000269923">
    <property type="component" value="Unassembled WGS sequence"/>
</dbReference>
<comment type="subcellular location">
    <subcellularLocation>
        <location evidence="1">Cell outer membrane</location>
        <topology evidence="1">Lipid-anchor</topology>
    </subcellularLocation>
</comment>
<sequence length="154" mass="15520">MKKLTFSAALAAMLAVSGCANTDVYGGNVYRGNQAKEMRNISYGTIVSVRPVQIQAPHSGAVGSLGGGIIGGIAGSSVGSGRGSAIMGTVGAIAGSLLGSKLEQKAALVNSLEMVIRKDDGSEIVVVQKQEAGFSPGQRVRLVGNASDVNVSPM</sequence>
<gene>
    <name evidence="7" type="ORF">EII21_03275</name>
</gene>
<dbReference type="PANTHER" id="PTHR35603">
    <property type="match status" value="1"/>
</dbReference>
<keyword evidence="4" id="KW-0564">Palmitate</keyword>
<dbReference type="OrthoDB" id="5298161at2"/>
<reference evidence="7 8" key="1">
    <citation type="submission" date="2018-11" db="EMBL/GenBank/DDBJ databases">
        <title>Genomes From Bacteria Associated with the Canine Oral Cavity: a Test Case for Automated Genome-Based Taxonomic Assignment.</title>
        <authorList>
            <person name="Coil D.A."/>
            <person name="Jospin G."/>
            <person name="Darling A.E."/>
            <person name="Wallis C."/>
            <person name="Davis I.J."/>
            <person name="Harris S."/>
            <person name="Eisen J.A."/>
            <person name="Holcombe L.J."/>
            <person name="O'Flynn C."/>
        </authorList>
    </citation>
    <scope>NUCLEOTIDE SEQUENCE [LARGE SCALE GENOMIC DNA]</scope>
    <source>
        <strain evidence="7 8">COT-280</strain>
    </source>
</reference>
<evidence type="ECO:0000256" key="5">
    <source>
        <dbReference type="ARBA" id="ARBA00023288"/>
    </source>
</evidence>
<keyword evidence="5" id="KW-0449">Lipoprotein</keyword>
<dbReference type="GO" id="GO:0009279">
    <property type="term" value="C:cell outer membrane"/>
    <property type="evidence" value="ECO:0007669"/>
    <property type="project" value="UniProtKB-SubCell"/>
</dbReference>
<dbReference type="PROSITE" id="PS51257">
    <property type="entry name" value="PROKAR_LIPOPROTEIN"/>
    <property type="match status" value="1"/>
</dbReference>
<comment type="caution">
    <text evidence="7">The sequence shown here is derived from an EMBL/GenBank/DDBJ whole genome shotgun (WGS) entry which is preliminary data.</text>
</comment>
<dbReference type="STRING" id="1121352.GCA_000620925_00833"/>
<proteinExistence type="predicted"/>
<dbReference type="PANTHER" id="PTHR35603:SF1">
    <property type="entry name" value="OUTER MEMBRANE LIPOPROTEIN SLYB"/>
    <property type="match status" value="1"/>
</dbReference>
<keyword evidence="3" id="KW-0472">Membrane</keyword>
<dbReference type="EMBL" id="RQYC01000003">
    <property type="protein sequence ID" value="RRD90988.1"/>
    <property type="molecule type" value="Genomic_DNA"/>
</dbReference>
<dbReference type="AlphaFoldDB" id="A0A3P2A7S7"/>
<protein>
    <submittedName>
        <fullName evidence="7">Glycine zipper 2TM domain-containing protein</fullName>
    </submittedName>
</protein>